<dbReference type="Proteomes" id="UP000015347">
    <property type="component" value="Unassembled WGS sequence"/>
</dbReference>
<name>S9REL1_9RHOB</name>
<dbReference type="EMBL" id="APVH01000046">
    <property type="protein sequence ID" value="EPX76565.1"/>
    <property type="molecule type" value="Genomic_DNA"/>
</dbReference>
<sequence length="45" mass="5279">MSRRRSAPVGRLSALIEKLRFGWREALSRQNQIIGLSEDEYFGRK</sequence>
<reference evidence="2" key="1">
    <citation type="journal article" date="2014" name="Stand. Genomic Sci.">
        <title>Genome sequence of the exopolysaccharide-producing Salipiger mucosus type strain (DSM 16094(T)), a moderately halophilic member of the Roseobacter clade.</title>
        <authorList>
            <person name="Riedel T."/>
            <person name="Spring S."/>
            <person name="Fiebig A."/>
            <person name="Petersen J."/>
            <person name="Kyrpides N.C."/>
            <person name="Goker M."/>
            <person name="Klenk H.P."/>
        </authorList>
    </citation>
    <scope>NUCLEOTIDE SEQUENCE [LARGE SCALE GENOMIC DNA]</scope>
    <source>
        <strain evidence="2">DSM 16094</strain>
    </source>
</reference>
<evidence type="ECO:0000313" key="1">
    <source>
        <dbReference type="EMBL" id="EPX76565.1"/>
    </source>
</evidence>
<dbReference type="AlphaFoldDB" id="S9REL1"/>
<dbReference type="HOGENOM" id="CLU_3205062_0_0_5"/>
<gene>
    <name evidence="1" type="ORF">Salmuc_00397</name>
</gene>
<proteinExistence type="predicted"/>
<accession>S9REL1</accession>
<organism evidence="1 2">
    <name type="scientific">Salipiger mucosus DSM 16094</name>
    <dbReference type="NCBI Taxonomy" id="1123237"/>
    <lineage>
        <taxon>Bacteria</taxon>
        <taxon>Pseudomonadati</taxon>
        <taxon>Pseudomonadota</taxon>
        <taxon>Alphaproteobacteria</taxon>
        <taxon>Rhodobacterales</taxon>
        <taxon>Roseobacteraceae</taxon>
        <taxon>Salipiger</taxon>
    </lineage>
</organism>
<evidence type="ECO:0000313" key="2">
    <source>
        <dbReference type="Proteomes" id="UP000015347"/>
    </source>
</evidence>
<protein>
    <submittedName>
        <fullName evidence="1">Uncharacterized protein</fullName>
    </submittedName>
</protein>
<comment type="caution">
    <text evidence="1">The sequence shown here is derived from an EMBL/GenBank/DDBJ whole genome shotgun (WGS) entry which is preliminary data.</text>
</comment>
<keyword evidence="2" id="KW-1185">Reference proteome</keyword>